<keyword evidence="8" id="KW-0507">mRNA processing</keyword>
<keyword evidence="8" id="KW-0747">Spliceosome</keyword>
<dbReference type="InterPro" id="IPR000571">
    <property type="entry name" value="Znf_CCCH"/>
</dbReference>
<feature type="domain" description="C3H1-type" evidence="11">
    <location>
        <begin position="136"/>
        <end position="164"/>
    </location>
</feature>
<accession>A0A0J9YHJ5</accession>
<gene>
    <name evidence="12" type="ORF">BN980_GECA01s05400g</name>
</gene>
<evidence type="ECO:0000256" key="5">
    <source>
        <dbReference type="ARBA" id="ARBA00022771"/>
    </source>
</evidence>
<protein>
    <recommendedName>
        <fullName evidence="3 8">Pre-mRNA-splicing factor CWC24</fullName>
    </recommendedName>
</protein>
<comment type="similarity">
    <text evidence="2 8">Belongs to the CWC24 family.</text>
</comment>
<dbReference type="GO" id="GO:0006397">
    <property type="term" value="P:mRNA processing"/>
    <property type="evidence" value="ECO:0007669"/>
    <property type="project" value="UniProtKB-KW"/>
</dbReference>
<feature type="compositionally biased region" description="Basic and acidic residues" evidence="9">
    <location>
        <begin position="43"/>
        <end position="57"/>
    </location>
</feature>
<feature type="domain" description="RING-type" evidence="10">
    <location>
        <begin position="203"/>
        <end position="240"/>
    </location>
</feature>
<comment type="function">
    <text evidence="1 8">Involved in pre-mRNA splicing.</text>
</comment>
<dbReference type="SMART" id="SM00356">
    <property type="entry name" value="ZnF_C3H1"/>
    <property type="match status" value="1"/>
</dbReference>
<comment type="subcellular location">
    <subcellularLocation>
        <location evidence="8">Nucleus</location>
    </subcellularLocation>
</comment>
<dbReference type="PROSITE" id="PS50103">
    <property type="entry name" value="ZF_C3H1"/>
    <property type="match status" value="1"/>
</dbReference>
<evidence type="ECO:0000259" key="11">
    <source>
        <dbReference type="PROSITE" id="PS50103"/>
    </source>
</evidence>
<reference evidence="12" key="1">
    <citation type="submission" date="2014-03" db="EMBL/GenBank/DDBJ databases">
        <authorList>
            <person name="Casaregola S."/>
        </authorList>
    </citation>
    <scope>NUCLEOTIDE SEQUENCE [LARGE SCALE GENOMIC DNA]</scope>
    <source>
        <strain evidence="12">CLIB 918</strain>
    </source>
</reference>
<comment type="subunit">
    <text evidence="8">Associated with the spliceosome.</text>
</comment>
<keyword evidence="13" id="KW-1185">Reference proteome</keyword>
<dbReference type="PANTHER" id="PTHR12930">
    <property type="entry name" value="ZINC FINGER PROTEIN 183"/>
    <property type="match status" value="1"/>
</dbReference>
<keyword evidence="8" id="KW-0238">DNA-binding</keyword>
<dbReference type="GO" id="GO:0005684">
    <property type="term" value="C:U2-type spliceosomal complex"/>
    <property type="evidence" value="ECO:0007669"/>
    <property type="project" value="TreeGrafter"/>
</dbReference>
<evidence type="ECO:0000259" key="10">
    <source>
        <dbReference type="PROSITE" id="PS50089"/>
    </source>
</evidence>
<comment type="caution">
    <text evidence="12">The sequence shown here is derived from an EMBL/GenBank/DDBJ whole genome shotgun (WGS) entry which is preliminary data.</text>
</comment>
<dbReference type="InterPro" id="IPR001841">
    <property type="entry name" value="Znf_RING"/>
</dbReference>
<evidence type="ECO:0000313" key="13">
    <source>
        <dbReference type="Proteomes" id="UP000242525"/>
    </source>
</evidence>
<proteinExistence type="inferred from homology"/>
<dbReference type="SUPFAM" id="SSF90229">
    <property type="entry name" value="CCCH zinc finger"/>
    <property type="match status" value="1"/>
</dbReference>
<keyword evidence="4 7" id="KW-0479">Metal-binding</keyword>
<name>A0A0J9YHJ5_GEOCN</name>
<dbReference type="GO" id="GO:0008270">
    <property type="term" value="F:zinc ion binding"/>
    <property type="evidence" value="ECO:0007669"/>
    <property type="project" value="UniProtKB-KW"/>
</dbReference>
<keyword evidence="5 7" id="KW-0863">Zinc-finger</keyword>
<evidence type="ECO:0000256" key="8">
    <source>
        <dbReference type="RuleBase" id="RU367110"/>
    </source>
</evidence>
<dbReference type="EMBL" id="CCBN010000001">
    <property type="protein sequence ID" value="CDO51385.1"/>
    <property type="molecule type" value="Genomic_DNA"/>
</dbReference>
<evidence type="ECO:0000256" key="7">
    <source>
        <dbReference type="PROSITE-ProRule" id="PRU00723"/>
    </source>
</evidence>
<feature type="zinc finger region" description="C3H1-type" evidence="7">
    <location>
        <begin position="136"/>
        <end position="164"/>
    </location>
</feature>
<keyword evidence="8" id="KW-0508">mRNA splicing</keyword>
<evidence type="ECO:0000256" key="2">
    <source>
        <dbReference type="ARBA" id="ARBA00009161"/>
    </source>
</evidence>
<dbReference type="Pfam" id="PF00642">
    <property type="entry name" value="zf-CCCH"/>
    <property type="match status" value="1"/>
</dbReference>
<dbReference type="Gene3D" id="3.30.40.10">
    <property type="entry name" value="Zinc/RING finger domain, C3HC4 (zinc finger)"/>
    <property type="match status" value="1"/>
</dbReference>
<evidence type="ECO:0000256" key="3">
    <source>
        <dbReference type="ARBA" id="ARBA00020647"/>
    </source>
</evidence>
<dbReference type="Pfam" id="PF14634">
    <property type="entry name" value="zf-RING_5"/>
    <property type="match status" value="1"/>
</dbReference>
<dbReference type="GO" id="GO:0034247">
    <property type="term" value="P:snoRNA splicing"/>
    <property type="evidence" value="ECO:0007669"/>
    <property type="project" value="TreeGrafter"/>
</dbReference>
<dbReference type="OrthoDB" id="25761at2759"/>
<keyword evidence="8" id="KW-0539">Nucleus</keyword>
<dbReference type="SMART" id="SM00184">
    <property type="entry name" value="RING"/>
    <property type="match status" value="1"/>
</dbReference>
<dbReference type="Proteomes" id="UP000242525">
    <property type="component" value="Unassembled WGS sequence"/>
</dbReference>
<feature type="compositionally biased region" description="Basic and acidic residues" evidence="9">
    <location>
        <begin position="65"/>
        <end position="83"/>
    </location>
</feature>
<sequence length="270" mass="29881">MFKKRKFNNAQKPVRLAEQKEALSKDLLDTDSASPVVVKKQKTRDQVDSTQKKKQDLESTPEPLPSKEAEPTVNSKEGDHSDAEPVEDEAEKSNLGVFNGKMNVAKFINMPKDGAAKGKFGPLKASAHIRSTTMTDYAPDVCKDYKQSGFCGFGDTCKFLHIREDYAAGWKLDREWELKQEKKPDIETVETPTDAAYVVPSTCPICSQPYKFPVVTSCGHFFCERCFLAEFKKKPVCVVCGAKVASTVKPAQKQLKERLSAQESAGSTGS</sequence>
<organism evidence="12 13">
    <name type="scientific">Geotrichum candidum</name>
    <name type="common">Oospora lactis</name>
    <name type="synonym">Dipodascus geotrichum</name>
    <dbReference type="NCBI Taxonomy" id="1173061"/>
    <lineage>
        <taxon>Eukaryota</taxon>
        <taxon>Fungi</taxon>
        <taxon>Dikarya</taxon>
        <taxon>Ascomycota</taxon>
        <taxon>Saccharomycotina</taxon>
        <taxon>Dipodascomycetes</taxon>
        <taxon>Dipodascales</taxon>
        <taxon>Dipodascaceae</taxon>
        <taxon>Geotrichum</taxon>
    </lineage>
</organism>
<dbReference type="InterPro" id="IPR036855">
    <property type="entry name" value="Znf_CCCH_sf"/>
</dbReference>
<dbReference type="PROSITE" id="PS50089">
    <property type="entry name" value="ZF_RING_2"/>
    <property type="match status" value="1"/>
</dbReference>
<dbReference type="AlphaFoldDB" id="A0A0J9YHJ5"/>
<dbReference type="PANTHER" id="PTHR12930:SF0">
    <property type="entry name" value="RING FINGER PROTEIN 113B"/>
    <property type="match status" value="1"/>
</dbReference>
<dbReference type="STRING" id="1173061.A0A0J9YHJ5"/>
<feature type="region of interest" description="Disordered" evidence="9">
    <location>
        <begin position="1"/>
        <end position="95"/>
    </location>
</feature>
<dbReference type="GO" id="GO:0003677">
    <property type="term" value="F:DNA binding"/>
    <property type="evidence" value="ECO:0007669"/>
    <property type="project" value="UniProtKB-UniRule"/>
</dbReference>
<evidence type="ECO:0000256" key="4">
    <source>
        <dbReference type="ARBA" id="ARBA00022723"/>
    </source>
</evidence>
<evidence type="ECO:0000313" key="12">
    <source>
        <dbReference type="EMBL" id="CDO51385.1"/>
    </source>
</evidence>
<dbReference type="SUPFAM" id="SSF57850">
    <property type="entry name" value="RING/U-box"/>
    <property type="match status" value="1"/>
</dbReference>
<evidence type="ECO:0000256" key="6">
    <source>
        <dbReference type="ARBA" id="ARBA00022833"/>
    </source>
</evidence>
<dbReference type="InterPro" id="IPR013083">
    <property type="entry name" value="Znf_RING/FYVE/PHD"/>
</dbReference>
<dbReference type="InterPro" id="IPR039971">
    <property type="entry name" value="CWC24-like"/>
</dbReference>
<evidence type="ECO:0000256" key="1">
    <source>
        <dbReference type="ARBA" id="ARBA00003777"/>
    </source>
</evidence>
<keyword evidence="6 7" id="KW-0862">Zinc</keyword>
<feature type="compositionally biased region" description="Basic and acidic residues" evidence="9">
    <location>
        <begin position="15"/>
        <end position="28"/>
    </location>
</feature>
<evidence type="ECO:0000256" key="9">
    <source>
        <dbReference type="SAM" id="MobiDB-lite"/>
    </source>
</evidence>